<reference evidence="4 5" key="1">
    <citation type="submission" date="2016-09" db="EMBL/GenBank/DDBJ databases">
        <title>The draft genome of Dichanthelium oligosanthes: A C3 panicoid grass species.</title>
        <authorList>
            <person name="Studer A.J."/>
            <person name="Schnable J.C."/>
            <person name="Brutnell T.P."/>
        </authorList>
    </citation>
    <scope>NUCLEOTIDE SEQUENCE [LARGE SCALE GENOMIC DNA]</scope>
    <source>
        <strain evidence="5">cv. Kellogg 1175</strain>
        <tissue evidence="4">Leaf</tissue>
    </source>
</reference>
<dbReference type="SUPFAM" id="SSF56112">
    <property type="entry name" value="Protein kinase-like (PK-like)"/>
    <property type="match status" value="1"/>
</dbReference>
<comment type="caution">
    <text evidence="4">The sequence shown here is derived from an EMBL/GenBank/DDBJ whole genome shotgun (WGS) entry which is preliminary data.</text>
</comment>
<accession>A0A1E5VBW5</accession>
<keyword evidence="5" id="KW-1185">Reference proteome</keyword>
<dbReference type="InterPro" id="IPR011009">
    <property type="entry name" value="Kinase-like_dom_sf"/>
</dbReference>
<evidence type="ECO:0000313" key="4">
    <source>
        <dbReference type="EMBL" id="OEL22639.1"/>
    </source>
</evidence>
<gene>
    <name evidence="4" type="ORF">BAE44_0016342</name>
</gene>
<protein>
    <recommendedName>
        <fullName evidence="3">Protein kinase domain-containing protein</fullName>
    </recommendedName>
</protein>
<feature type="domain" description="Protein kinase" evidence="3">
    <location>
        <begin position="1"/>
        <end position="241"/>
    </location>
</feature>
<dbReference type="GO" id="GO:0004672">
    <property type="term" value="F:protein kinase activity"/>
    <property type="evidence" value="ECO:0007669"/>
    <property type="project" value="InterPro"/>
</dbReference>
<evidence type="ECO:0000259" key="3">
    <source>
        <dbReference type="PROSITE" id="PS50011"/>
    </source>
</evidence>
<evidence type="ECO:0000313" key="5">
    <source>
        <dbReference type="Proteomes" id="UP000095767"/>
    </source>
</evidence>
<dbReference type="OrthoDB" id="635774at2759"/>
<dbReference type="GO" id="GO:0051707">
    <property type="term" value="P:response to other organism"/>
    <property type="evidence" value="ECO:0007669"/>
    <property type="project" value="UniProtKB-ARBA"/>
</dbReference>
<dbReference type="InterPro" id="IPR050528">
    <property type="entry name" value="L-type_Lectin-RKs"/>
</dbReference>
<dbReference type="PANTHER" id="PTHR27007">
    <property type="match status" value="1"/>
</dbReference>
<keyword evidence="1" id="KW-0547">Nucleotide-binding</keyword>
<dbReference type="EMBL" id="LWDX02044810">
    <property type="protein sequence ID" value="OEL22639.1"/>
    <property type="molecule type" value="Genomic_DNA"/>
</dbReference>
<dbReference type="InterPro" id="IPR001245">
    <property type="entry name" value="Ser-Thr/Tyr_kinase_cat_dom"/>
</dbReference>
<dbReference type="Proteomes" id="UP000095767">
    <property type="component" value="Unassembled WGS sequence"/>
</dbReference>
<dbReference type="Pfam" id="PF07714">
    <property type="entry name" value="PK_Tyr_Ser-Thr"/>
    <property type="match status" value="1"/>
</dbReference>
<proteinExistence type="predicted"/>
<dbReference type="Gene3D" id="1.10.510.10">
    <property type="entry name" value="Transferase(Phosphotransferase) domain 1"/>
    <property type="match status" value="2"/>
</dbReference>
<dbReference type="InterPro" id="IPR000719">
    <property type="entry name" value="Prot_kinase_dom"/>
</dbReference>
<dbReference type="PROSITE" id="PS50011">
    <property type="entry name" value="PROTEIN_KINASE_DOM"/>
    <property type="match status" value="1"/>
</dbReference>
<dbReference type="STRING" id="888268.A0A1E5VBW5"/>
<name>A0A1E5VBW5_9POAL</name>
<organism evidence="4 5">
    <name type="scientific">Dichanthelium oligosanthes</name>
    <dbReference type="NCBI Taxonomy" id="888268"/>
    <lineage>
        <taxon>Eukaryota</taxon>
        <taxon>Viridiplantae</taxon>
        <taxon>Streptophyta</taxon>
        <taxon>Embryophyta</taxon>
        <taxon>Tracheophyta</taxon>
        <taxon>Spermatophyta</taxon>
        <taxon>Magnoliopsida</taxon>
        <taxon>Liliopsida</taxon>
        <taxon>Poales</taxon>
        <taxon>Poaceae</taxon>
        <taxon>PACMAD clade</taxon>
        <taxon>Panicoideae</taxon>
        <taxon>Panicodae</taxon>
        <taxon>Paniceae</taxon>
        <taxon>Dichantheliinae</taxon>
        <taxon>Dichanthelium</taxon>
    </lineage>
</organism>
<keyword evidence="2" id="KW-0067">ATP-binding</keyword>
<sequence>MLADATGDFNRSCQLKKFSRGTSSAGTMFWGTLISDEGLETPVAIKKFHHRFTDDMIMKICEDLKGQVLRHRNLLCPLGYSLRKGKLYVVYEFMTMRSLDQHLFHMKCNPNQELSWERRCRIIIGIAMGLHHLHCNKAIHGAVKVSNILLDQDMTARLGDFGVWAHHQDGNILGAADAKLAAAGDFKEAEAHKLLLVGLACSHPEPKDRPGMGDVVEMLTGRAPLPFVPSQKPTCEAALCG</sequence>
<dbReference type="AlphaFoldDB" id="A0A1E5VBW5"/>
<dbReference type="Gene3D" id="3.30.200.20">
    <property type="entry name" value="Phosphorylase Kinase, domain 1"/>
    <property type="match status" value="1"/>
</dbReference>
<dbReference type="GO" id="GO:0005524">
    <property type="term" value="F:ATP binding"/>
    <property type="evidence" value="ECO:0007669"/>
    <property type="project" value="UniProtKB-KW"/>
</dbReference>
<evidence type="ECO:0000256" key="2">
    <source>
        <dbReference type="ARBA" id="ARBA00022840"/>
    </source>
</evidence>
<evidence type="ECO:0000256" key="1">
    <source>
        <dbReference type="ARBA" id="ARBA00022741"/>
    </source>
</evidence>